<dbReference type="InterPro" id="IPR022412">
    <property type="entry name" value="Quinolinate_PRibosylTrfase_N"/>
</dbReference>
<evidence type="ECO:0000256" key="7">
    <source>
        <dbReference type="ARBA" id="ARBA00022676"/>
    </source>
</evidence>
<proteinExistence type="inferred from homology"/>
<dbReference type="Pfam" id="PF01729">
    <property type="entry name" value="QRPTase_C"/>
    <property type="match status" value="1"/>
</dbReference>
<reference evidence="16 17" key="1">
    <citation type="submission" date="2018-08" db="EMBL/GenBank/DDBJ databases">
        <title>Meiothermus terrae DSM 26712 genome sequencing project.</title>
        <authorList>
            <person name="Da Costa M.S."/>
            <person name="Albuquerque L."/>
            <person name="Raposo P."/>
            <person name="Froufe H.J.C."/>
            <person name="Barroso C.S."/>
            <person name="Egas C."/>
        </authorList>
    </citation>
    <scope>NUCLEOTIDE SEQUENCE [LARGE SCALE GENOMIC DNA]</scope>
    <source>
        <strain evidence="16 17">DSM 26712</strain>
    </source>
</reference>
<dbReference type="GO" id="GO:0009435">
    <property type="term" value="P:NAD+ biosynthetic process"/>
    <property type="evidence" value="ECO:0007669"/>
    <property type="project" value="UniProtKB-UniPathway"/>
</dbReference>
<accession>A0A399EVX2</accession>
<evidence type="ECO:0000256" key="4">
    <source>
        <dbReference type="ARBA" id="ARBA00011218"/>
    </source>
</evidence>
<evidence type="ECO:0000256" key="9">
    <source>
        <dbReference type="ARBA" id="ARBA00033102"/>
    </source>
</evidence>
<dbReference type="FunFam" id="3.20.20.70:FF:000030">
    <property type="entry name" value="Nicotinate-nucleotide pyrophosphorylase, carboxylating"/>
    <property type="match status" value="1"/>
</dbReference>
<dbReference type="InterPro" id="IPR013785">
    <property type="entry name" value="Aldolase_TIM"/>
</dbReference>
<comment type="subunit">
    <text evidence="4">Hexamer formed by 3 homodimers.</text>
</comment>
<dbReference type="Pfam" id="PF02749">
    <property type="entry name" value="QRPTase_N"/>
    <property type="match status" value="1"/>
</dbReference>
<keyword evidence="6" id="KW-0662">Pyridine nucleotide biosynthesis</keyword>
<organism evidence="16 17">
    <name type="scientific">Calidithermus terrae</name>
    <dbReference type="NCBI Taxonomy" id="1408545"/>
    <lineage>
        <taxon>Bacteria</taxon>
        <taxon>Thermotogati</taxon>
        <taxon>Deinococcota</taxon>
        <taxon>Deinococci</taxon>
        <taxon>Thermales</taxon>
        <taxon>Thermaceae</taxon>
        <taxon>Calidithermus</taxon>
    </lineage>
</organism>
<dbReference type="Gene3D" id="3.20.20.70">
    <property type="entry name" value="Aldolase class I"/>
    <property type="match status" value="1"/>
</dbReference>
<evidence type="ECO:0000313" key="17">
    <source>
        <dbReference type="Proteomes" id="UP000265715"/>
    </source>
</evidence>
<dbReference type="PANTHER" id="PTHR32179:SF3">
    <property type="entry name" value="NICOTINATE-NUCLEOTIDE PYROPHOSPHORYLASE [CARBOXYLATING]"/>
    <property type="match status" value="1"/>
</dbReference>
<gene>
    <name evidence="16" type="primary">nadC</name>
    <name evidence="16" type="ORF">Mterra_00925</name>
</gene>
<comment type="caution">
    <text evidence="16">The sequence shown here is derived from an EMBL/GenBank/DDBJ whole genome shotgun (WGS) entry which is preliminary data.</text>
</comment>
<comment type="function">
    <text evidence="1">Involved in the catabolism of quinolinic acid (QA).</text>
</comment>
<protein>
    <recommendedName>
        <fullName evidence="11">Probable nicotinate-nucleotide pyrophosphorylase [carboxylating]</fullName>
        <ecNumber evidence="5">2.4.2.19</ecNumber>
    </recommendedName>
    <alternativeName>
        <fullName evidence="9">Quinolinate phosphoribosyltransferase [decarboxylating]</fullName>
    </alternativeName>
</protein>
<dbReference type="EC" id="2.4.2.19" evidence="5"/>
<feature type="region of interest" description="Disordered" evidence="13">
    <location>
        <begin position="17"/>
        <end position="41"/>
    </location>
</feature>
<dbReference type="Proteomes" id="UP000265715">
    <property type="component" value="Unassembled WGS sequence"/>
</dbReference>
<dbReference type="AlphaFoldDB" id="A0A399EVX2"/>
<dbReference type="NCBIfam" id="TIGR00078">
    <property type="entry name" value="nadC"/>
    <property type="match status" value="1"/>
</dbReference>
<dbReference type="CDD" id="cd01572">
    <property type="entry name" value="QPRTase"/>
    <property type="match status" value="1"/>
</dbReference>
<comment type="catalytic activity">
    <reaction evidence="10">
        <text>nicotinate beta-D-ribonucleotide + CO2 + diphosphate = quinolinate + 5-phospho-alpha-D-ribose 1-diphosphate + 2 H(+)</text>
        <dbReference type="Rhea" id="RHEA:12733"/>
        <dbReference type="ChEBI" id="CHEBI:15378"/>
        <dbReference type="ChEBI" id="CHEBI:16526"/>
        <dbReference type="ChEBI" id="CHEBI:29959"/>
        <dbReference type="ChEBI" id="CHEBI:33019"/>
        <dbReference type="ChEBI" id="CHEBI:57502"/>
        <dbReference type="ChEBI" id="CHEBI:58017"/>
        <dbReference type="EC" id="2.4.2.19"/>
    </reaction>
</comment>
<feature type="domain" description="Quinolinate phosphoribosyl transferase C-terminal" evidence="14">
    <location>
        <begin position="151"/>
        <end position="316"/>
    </location>
</feature>
<dbReference type="SUPFAM" id="SSF54675">
    <property type="entry name" value="Nicotinate/Quinolinate PRTase N-terminal domain-like"/>
    <property type="match status" value="1"/>
</dbReference>
<dbReference type="InterPro" id="IPR002638">
    <property type="entry name" value="Quinolinate_PRibosylTrfase_C"/>
</dbReference>
<evidence type="ECO:0000256" key="12">
    <source>
        <dbReference type="PIRNR" id="PIRNR006250"/>
    </source>
</evidence>
<dbReference type="PANTHER" id="PTHR32179">
    <property type="entry name" value="NICOTINATE-NUCLEOTIDE PYROPHOSPHORYLASE [CARBOXYLATING]"/>
    <property type="match status" value="1"/>
</dbReference>
<evidence type="ECO:0000256" key="1">
    <source>
        <dbReference type="ARBA" id="ARBA00003237"/>
    </source>
</evidence>
<keyword evidence="8 12" id="KW-0808">Transferase</keyword>
<evidence type="ECO:0000313" key="16">
    <source>
        <dbReference type="EMBL" id="RIH88787.1"/>
    </source>
</evidence>
<dbReference type="InterPro" id="IPR027277">
    <property type="entry name" value="NadC/ModD"/>
</dbReference>
<feature type="domain" description="Quinolinate phosphoribosyl transferase N-terminal" evidence="15">
    <location>
        <begin position="64"/>
        <end position="149"/>
    </location>
</feature>
<keyword evidence="7 12" id="KW-0328">Glycosyltransferase</keyword>
<dbReference type="PIRSF" id="PIRSF006250">
    <property type="entry name" value="NadC_ModD"/>
    <property type="match status" value="1"/>
</dbReference>
<dbReference type="FunFam" id="3.90.1170.20:FF:000001">
    <property type="entry name" value="Nicotinate-nucleotide diphosphorylase (Carboxylating)"/>
    <property type="match status" value="1"/>
</dbReference>
<evidence type="ECO:0000256" key="11">
    <source>
        <dbReference type="ARBA" id="ARBA00069173"/>
    </source>
</evidence>
<evidence type="ECO:0000256" key="8">
    <source>
        <dbReference type="ARBA" id="ARBA00022679"/>
    </source>
</evidence>
<dbReference type="SUPFAM" id="SSF51690">
    <property type="entry name" value="Nicotinate/Quinolinate PRTase C-terminal domain-like"/>
    <property type="match status" value="1"/>
</dbReference>
<evidence type="ECO:0000256" key="5">
    <source>
        <dbReference type="ARBA" id="ARBA00011944"/>
    </source>
</evidence>
<comment type="similarity">
    <text evidence="3 12">Belongs to the NadC/ModD family.</text>
</comment>
<dbReference type="InterPro" id="IPR037128">
    <property type="entry name" value="Quinolinate_PRibosylTase_N_sf"/>
</dbReference>
<evidence type="ECO:0000256" key="10">
    <source>
        <dbReference type="ARBA" id="ARBA00047445"/>
    </source>
</evidence>
<evidence type="ECO:0000259" key="14">
    <source>
        <dbReference type="Pfam" id="PF01729"/>
    </source>
</evidence>
<dbReference type="GO" id="GO:0004514">
    <property type="term" value="F:nicotinate-nucleotide diphosphorylase (carboxylating) activity"/>
    <property type="evidence" value="ECO:0007669"/>
    <property type="project" value="UniProtKB-EC"/>
</dbReference>
<evidence type="ECO:0000256" key="13">
    <source>
        <dbReference type="SAM" id="MobiDB-lite"/>
    </source>
</evidence>
<dbReference type="UniPathway" id="UPA00253">
    <property type="reaction ID" value="UER00331"/>
</dbReference>
<dbReference type="Gene3D" id="3.90.1170.20">
    <property type="entry name" value="Quinolinate phosphoribosyl transferase, N-terminal domain"/>
    <property type="match status" value="1"/>
</dbReference>
<sequence length="324" mass="35029">MPVCSVGFFGLAALGRAPKPQSGSRKRSTVYSGPGMPNSTDTRFTSMIAEAIRRALEEDVGAGDVTTLCTIPDEARSSGRFLAKESGVIAGLEVAREVYARLDPRLELEVLFPDGSVLEAGTVFARVHGPCQALLTGERTALNFLQRMSGIATQTRRFVQAVAHTKARILDTRKTAPGLRALDKWAVRIGGGVNHRFGLWDEVLIKDNHVAAVGSIREAVRRVREGDLQQRPVVVEVRTLEELRETIELGVSRVLLDNMTLEQLRQAVAITAGRVPLEASGNVTLDNVAQVAETGVDFISAGVLTHSVKALDISLDLETIVDSR</sequence>
<dbReference type="InterPro" id="IPR036068">
    <property type="entry name" value="Nicotinate_pribotase-like_C"/>
</dbReference>
<evidence type="ECO:0000256" key="3">
    <source>
        <dbReference type="ARBA" id="ARBA00009400"/>
    </source>
</evidence>
<dbReference type="GO" id="GO:0005737">
    <property type="term" value="C:cytoplasm"/>
    <property type="evidence" value="ECO:0007669"/>
    <property type="project" value="TreeGrafter"/>
</dbReference>
<dbReference type="InterPro" id="IPR004393">
    <property type="entry name" value="NadC"/>
</dbReference>
<keyword evidence="17" id="KW-1185">Reference proteome</keyword>
<name>A0A399EVX2_9DEIN</name>
<evidence type="ECO:0000256" key="6">
    <source>
        <dbReference type="ARBA" id="ARBA00022642"/>
    </source>
</evidence>
<comment type="pathway">
    <text evidence="2">Cofactor biosynthesis; NAD(+) biosynthesis; nicotinate D-ribonucleotide from quinolinate: step 1/1.</text>
</comment>
<dbReference type="EMBL" id="QXDL01000024">
    <property type="protein sequence ID" value="RIH88787.1"/>
    <property type="molecule type" value="Genomic_DNA"/>
</dbReference>
<dbReference type="GO" id="GO:0034213">
    <property type="term" value="P:quinolinate catabolic process"/>
    <property type="evidence" value="ECO:0007669"/>
    <property type="project" value="TreeGrafter"/>
</dbReference>
<evidence type="ECO:0000259" key="15">
    <source>
        <dbReference type="Pfam" id="PF02749"/>
    </source>
</evidence>
<evidence type="ECO:0000256" key="2">
    <source>
        <dbReference type="ARBA" id="ARBA00004893"/>
    </source>
</evidence>